<feature type="domain" description="Erythromycin biosynthesis protein CIII-like C-terminal" evidence="2">
    <location>
        <begin position="322"/>
        <end position="431"/>
    </location>
</feature>
<keyword evidence="4" id="KW-1185">Reference proteome</keyword>
<dbReference type="CDD" id="cd03784">
    <property type="entry name" value="GT1_Gtf-like"/>
    <property type="match status" value="1"/>
</dbReference>
<dbReference type="PANTHER" id="PTHR21015:SF22">
    <property type="entry name" value="GLYCOSYLTRANSFERASE"/>
    <property type="match status" value="1"/>
</dbReference>
<gene>
    <name evidence="3" type="ORF">EYC80_004791</name>
</gene>
<organism evidence="3 4">
    <name type="scientific">Monilinia laxa</name>
    <name type="common">Brown rot fungus</name>
    <name type="synonym">Sclerotinia laxa</name>
    <dbReference type="NCBI Taxonomy" id="61186"/>
    <lineage>
        <taxon>Eukaryota</taxon>
        <taxon>Fungi</taxon>
        <taxon>Dikarya</taxon>
        <taxon>Ascomycota</taxon>
        <taxon>Pezizomycotina</taxon>
        <taxon>Leotiomycetes</taxon>
        <taxon>Helotiales</taxon>
        <taxon>Sclerotiniaceae</taxon>
        <taxon>Monilinia</taxon>
    </lineage>
</organism>
<dbReference type="Gene3D" id="3.40.50.2000">
    <property type="entry name" value="Glycogen Phosphorylase B"/>
    <property type="match status" value="2"/>
</dbReference>
<comment type="caution">
    <text evidence="3">The sequence shown here is derived from an EMBL/GenBank/DDBJ whole genome shotgun (WGS) entry which is preliminary data.</text>
</comment>
<dbReference type="PANTHER" id="PTHR21015">
    <property type="entry name" value="UDP-N-ACETYLGLUCOSAMINE--N-ACETYLMURAMYL-(PENTAPEPTIDE) PYROPHOSPHORYL-UNDECAPRENOL N-ACETYLGLUCOSAMINE TRANSFERASE 1"/>
    <property type="match status" value="1"/>
</dbReference>
<accession>A0A5N6KJH5</accession>
<dbReference type="AlphaFoldDB" id="A0A5N6KJH5"/>
<dbReference type="GO" id="GO:0008194">
    <property type="term" value="F:UDP-glycosyltransferase activity"/>
    <property type="evidence" value="ECO:0007669"/>
    <property type="project" value="InterPro"/>
</dbReference>
<evidence type="ECO:0000313" key="3">
    <source>
        <dbReference type="EMBL" id="KAB8303359.1"/>
    </source>
</evidence>
<dbReference type="Proteomes" id="UP000326757">
    <property type="component" value="Unassembled WGS sequence"/>
</dbReference>
<dbReference type="OrthoDB" id="5835829at2759"/>
<dbReference type="Pfam" id="PF06722">
    <property type="entry name" value="EryCIII-like_C"/>
    <property type="match status" value="1"/>
</dbReference>
<evidence type="ECO:0000313" key="4">
    <source>
        <dbReference type="Proteomes" id="UP000326757"/>
    </source>
</evidence>
<reference evidence="3 4" key="1">
    <citation type="submission" date="2019-06" db="EMBL/GenBank/DDBJ databases">
        <title>Genome Sequence of the Brown Rot Fungal Pathogen Monilinia laxa.</title>
        <authorList>
            <person name="De Miccolis Angelini R.M."/>
            <person name="Landi L."/>
            <person name="Abate D."/>
            <person name="Pollastro S."/>
            <person name="Romanazzi G."/>
            <person name="Faretra F."/>
        </authorList>
    </citation>
    <scope>NUCLEOTIDE SEQUENCE [LARGE SCALE GENOMIC DNA]</scope>
    <source>
        <strain evidence="3 4">Mlax316</strain>
    </source>
</reference>
<sequence length="457" mass="50132">MTEPLKPLLLICSSPIQGHLAPCKVIAKQLINRGYEVTFLTGTRFGPGLEAIGATFVPLQGYSDFSDLPSELAKRWPLKETFQGPAQMLFDMEYIFVNSMISQFHSIQSALKLMTDKHPGRPIVLLHDLVFCGVFPLLLNAPGIKPTAVIGIGITSIVLSSQDVPPPGSGLLPDTSPEGRERNKAMHANLQNGPFARVNRLFQENFEALGATRPSTFFLDTPYILPDRFIQLCAPSVEYPRSDAPKTLFFSGGLPKGHRDVVGTTRPTWWEEVTTNSSQKRIIFVSQGTVALKYEDLLIPTIHAFANDENTIVAAALGVKGASLPGSFTLPKNAFVEDFIPFDDILPYCDVFVTNGGYGAFQHGLSNGCPMVMGGDTEDKPDNCMRCQWTGVGINLKSARPGVEKLREEVERVFADAKYRDRAREIRREMEGLDPVGVFETLIREVVGEKSAGSLVG</sequence>
<name>A0A5N6KJH5_MONLA</name>
<evidence type="ECO:0000256" key="1">
    <source>
        <dbReference type="ARBA" id="ARBA00022679"/>
    </source>
</evidence>
<proteinExistence type="predicted"/>
<dbReference type="SUPFAM" id="SSF53756">
    <property type="entry name" value="UDP-Glycosyltransferase/glycogen phosphorylase"/>
    <property type="match status" value="1"/>
</dbReference>
<evidence type="ECO:0000259" key="2">
    <source>
        <dbReference type="Pfam" id="PF06722"/>
    </source>
</evidence>
<dbReference type="FunFam" id="3.40.50.2000:FF:000072">
    <property type="entry name" value="Glycosyl transferase"/>
    <property type="match status" value="1"/>
</dbReference>
<dbReference type="InterPro" id="IPR010610">
    <property type="entry name" value="EryCIII-like_C"/>
</dbReference>
<dbReference type="GO" id="GO:0016758">
    <property type="term" value="F:hexosyltransferase activity"/>
    <property type="evidence" value="ECO:0007669"/>
    <property type="project" value="UniProtKB-ARBA"/>
</dbReference>
<protein>
    <recommendedName>
        <fullName evidence="2">Erythromycin biosynthesis protein CIII-like C-terminal domain-containing protein</fullName>
    </recommendedName>
</protein>
<keyword evidence="1" id="KW-0808">Transferase</keyword>
<dbReference type="EMBL" id="VIGI01000002">
    <property type="protein sequence ID" value="KAB8303359.1"/>
    <property type="molecule type" value="Genomic_DNA"/>
</dbReference>
<dbReference type="InterPro" id="IPR002213">
    <property type="entry name" value="UDP_glucos_trans"/>
</dbReference>